<evidence type="ECO:0000259" key="4">
    <source>
        <dbReference type="PROSITE" id="PS51084"/>
    </source>
</evidence>
<dbReference type="SUPFAM" id="SSF54197">
    <property type="entry name" value="HIT-like"/>
    <property type="match status" value="1"/>
</dbReference>
<dbReference type="HOGENOM" id="CLU_056776_8_1_6"/>
<dbReference type="Pfam" id="PF01230">
    <property type="entry name" value="HIT"/>
    <property type="match status" value="1"/>
</dbReference>
<dbReference type="OrthoDB" id="9784774at2"/>
<evidence type="ECO:0000256" key="1">
    <source>
        <dbReference type="PIRSR" id="PIRSR601310-1"/>
    </source>
</evidence>
<dbReference type="Proteomes" id="UP000006062">
    <property type="component" value="Chromosome"/>
</dbReference>
<accession>I3YCB1</accession>
<reference evidence="5 6" key="1">
    <citation type="submission" date="2012-06" db="EMBL/GenBank/DDBJ databases">
        <title>Complete sequence of Thiocystis violascens DSM 198.</title>
        <authorList>
            <consortium name="US DOE Joint Genome Institute"/>
            <person name="Lucas S."/>
            <person name="Han J."/>
            <person name="Lapidus A."/>
            <person name="Cheng J.-F."/>
            <person name="Goodwin L."/>
            <person name="Pitluck S."/>
            <person name="Peters L."/>
            <person name="Ovchinnikova G."/>
            <person name="Teshima H."/>
            <person name="Detter J.C."/>
            <person name="Han C."/>
            <person name="Tapia R."/>
            <person name="Land M."/>
            <person name="Hauser L."/>
            <person name="Kyrpides N."/>
            <person name="Ivanova N."/>
            <person name="Pagani I."/>
            <person name="Vogl K."/>
            <person name="Liu Z."/>
            <person name="Frigaard N.-U."/>
            <person name="Bryant D."/>
            <person name="Woyke T."/>
        </authorList>
    </citation>
    <scope>NUCLEOTIDE SEQUENCE [LARGE SCALE GENOMIC DNA]</scope>
    <source>
        <strain evidence="6">ATCC 17096 / DSM 198 / 6111</strain>
    </source>
</reference>
<evidence type="ECO:0000313" key="5">
    <source>
        <dbReference type="EMBL" id="AFL74629.1"/>
    </source>
</evidence>
<dbReference type="EMBL" id="CP003154">
    <property type="protein sequence ID" value="AFL74629.1"/>
    <property type="molecule type" value="Genomic_DNA"/>
</dbReference>
<evidence type="ECO:0000313" key="6">
    <source>
        <dbReference type="Proteomes" id="UP000006062"/>
    </source>
</evidence>
<dbReference type="GO" id="GO:0016787">
    <property type="term" value="F:hydrolase activity"/>
    <property type="evidence" value="ECO:0007669"/>
    <property type="project" value="UniProtKB-KW"/>
</dbReference>
<dbReference type="AlphaFoldDB" id="I3YCB1"/>
<sequence>MSETLFGKIASGEIPVDLLYEDDEVVAFRDINPQAPVHLLVIPRKPIPTLNDVQPEDAALIGHLFLVAAKMAAREGIAESGYRTVVNCNAGAGQTVYHLHLHVLGGRPLQWPPG</sequence>
<dbReference type="PRINTS" id="PR00332">
    <property type="entry name" value="HISTRIAD"/>
</dbReference>
<evidence type="ECO:0000256" key="3">
    <source>
        <dbReference type="PROSITE-ProRule" id="PRU00464"/>
    </source>
</evidence>
<evidence type="ECO:0000256" key="2">
    <source>
        <dbReference type="PIRSR" id="PIRSR601310-3"/>
    </source>
</evidence>
<keyword evidence="5" id="KW-0378">Hydrolase</keyword>
<dbReference type="InterPro" id="IPR001310">
    <property type="entry name" value="Histidine_triad_HIT"/>
</dbReference>
<dbReference type="InterPro" id="IPR019808">
    <property type="entry name" value="Histidine_triad_CS"/>
</dbReference>
<dbReference type="InterPro" id="IPR036265">
    <property type="entry name" value="HIT-like_sf"/>
</dbReference>
<feature type="domain" description="HIT" evidence="4">
    <location>
        <begin position="5"/>
        <end position="114"/>
    </location>
</feature>
<feature type="active site" description="Tele-AMP-histidine intermediate" evidence="1">
    <location>
        <position position="100"/>
    </location>
</feature>
<dbReference type="PROSITE" id="PS51084">
    <property type="entry name" value="HIT_2"/>
    <property type="match status" value="1"/>
</dbReference>
<dbReference type="KEGG" id="tvi:Thivi_2710"/>
<protein>
    <submittedName>
        <fullName evidence="5">HIT family hydrolase, diadenosine tetraphosphate hydrolase</fullName>
    </submittedName>
</protein>
<dbReference type="InterPro" id="IPR011146">
    <property type="entry name" value="HIT-like"/>
</dbReference>
<name>I3YCB1_THIV6</name>
<dbReference type="PROSITE" id="PS00892">
    <property type="entry name" value="HIT_1"/>
    <property type="match status" value="1"/>
</dbReference>
<dbReference type="Gene3D" id="3.30.428.10">
    <property type="entry name" value="HIT-like"/>
    <property type="match status" value="1"/>
</dbReference>
<dbReference type="STRING" id="765911.Thivi_2710"/>
<organism evidence="5 6">
    <name type="scientific">Thiocystis violascens (strain ATCC 17096 / DSM 198 / 6111)</name>
    <name type="common">Chromatium violascens</name>
    <dbReference type="NCBI Taxonomy" id="765911"/>
    <lineage>
        <taxon>Bacteria</taxon>
        <taxon>Pseudomonadati</taxon>
        <taxon>Pseudomonadota</taxon>
        <taxon>Gammaproteobacteria</taxon>
        <taxon>Chromatiales</taxon>
        <taxon>Chromatiaceae</taxon>
        <taxon>Thiocystis</taxon>
    </lineage>
</organism>
<gene>
    <name evidence="5" type="ordered locus">Thivi_2710</name>
</gene>
<feature type="short sequence motif" description="Histidine triad motif" evidence="2 3">
    <location>
        <begin position="98"/>
        <end position="102"/>
    </location>
</feature>
<dbReference type="CDD" id="cd01276">
    <property type="entry name" value="PKCI_related"/>
    <property type="match status" value="1"/>
</dbReference>
<proteinExistence type="predicted"/>
<keyword evidence="6" id="KW-1185">Reference proteome</keyword>
<dbReference type="PANTHER" id="PTHR23089">
    <property type="entry name" value="HISTIDINE TRIAD HIT PROTEIN"/>
    <property type="match status" value="1"/>
</dbReference>
<dbReference type="eggNOG" id="COG0537">
    <property type="taxonomic scope" value="Bacteria"/>
</dbReference>
<dbReference type="RefSeq" id="WP_014779063.1">
    <property type="nucleotide sequence ID" value="NC_018012.1"/>
</dbReference>